<dbReference type="NCBIfam" id="TIGR03696">
    <property type="entry name" value="Rhs_assc_core"/>
    <property type="match status" value="1"/>
</dbReference>
<gene>
    <name evidence="3" type="primary">wapA_2</name>
    <name evidence="3" type="ORF">ECLFYP2_01269</name>
</gene>
<dbReference type="RefSeq" id="WP_260668598.1">
    <property type="nucleotide sequence ID" value="NZ_CABHDD010000007.1"/>
</dbReference>
<reference evidence="3" key="1">
    <citation type="submission" date="2019-11" db="EMBL/GenBank/DDBJ databases">
        <authorList>
            <person name="Feng L."/>
        </authorList>
    </citation>
    <scope>NUCLEOTIDE SEQUENCE</scope>
    <source>
        <strain evidence="3">ECasseliflavusLFYP2</strain>
    </source>
</reference>
<evidence type="ECO:0000256" key="1">
    <source>
        <dbReference type="ARBA" id="ARBA00022737"/>
    </source>
</evidence>
<dbReference type="PANTHER" id="PTHR32305">
    <property type="match status" value="1"/>
</dbReference>
<dbReference type="InterPro" id="IPR056823">
    <property type="entry name" value="TEN-like_YD-shell"/>
</dbReference>
<dbReference type="AlphaFoldDB" id="A0A6N2YFM8"/>
<dbReference type="InterPro" id="IPR022385">
    <property type="entry name" value="Rhs_assc_core"/>
</dbReference>
<dbReference type="EMBL" id="CACRTX010000002">
    <property type="protein sequence ID" value="VYT65063.1"/>
    <property type="molecule type" value="Genomic_DNA"/>
</dbReference>
<feature type="domain" description="Teneurin-like YD-shell" evidence="2">
    <location>
        <begin position="13"/>
        <end position="237"/>
    </location>
</feature>
<keyword evidence="3" id="KW-0378">Hydrolase</keyword>
<dbReference type="EC" id="3.1.-.-" evidence="3"/>
<keyword evidence="1" id="KW-0677">Repeat</keyword>
<dbReference type="GO" id="GO:0016787">
    <property type="term" value="F:hydrolase activity"/>
    <property type="evidence" value="ECO:0007669"/>
    <property type="project" value="UniProtKB-KW"/>
</dbReference>
<proteinExistence type="predicted"/>
<dbReference type="PANTHER" id="PTHR32305:SF17">
    <property type="entry name" value="TRNA NUCLEASE WAPA"/>
    <property type="match status" value="1"/>
</dbReference>
<organism evidence="3">
    <name type="scientific">Enterococcus casseliflavus</name>
    <name type="common">Enterococcus flavescens</name>
    <dbReference type="NCBI Taxonomy" id="37734"/>
    <lineage>
        <taxon>Bacteria</taxon>
        <taxon>Bacillati</taxon>
        <taxon>Bacillota</taxon>
        <taxon>Bacilli</taxon>
        <taxon>Lactobacillales</taxon>
        <taxon>Enterococcaceae</taxon>
        <taxon>Enterococcus</taxon>
    </lineage>
</organism>
<evidence type="ECO:0000259" key="2">
    <source>
        <dbReference type="Pfam" id="PF25023"/>
    </source>
</evidence>
<protein>
    <submittedName>
        <fullName evidence="3">tRNA(Glu)-specific nuclease WapA</fullName>
        <ecNumber evidence="3">3.1.-.-</ecNumber>
    </submittedName>
</protein>
<dbReference type="Pfam" id="PF25023">
    <property type="entry name" value="TEN_YD-shell"/>
    <property type="match status" value="1"/>
</dbReference>
<name>A0A6N2YFM8_ENTCA</name>
<evidence type="ECO:0000313" key="3">
    <source>
        <dbReference type="EMBL" id="VYT65063.1"/>
    </source>
</evidence>
<dbReference type="Gene3D" id="2.180.10.10">
    <property type="entry name" value="RHS repeat-associated core"/>
    <property type="match status" value="1"/>
</dbReference>
<accession>A0A6N2YFM8</accession>
<sequence length="391" mass="44240">MEIGCAIGSVTINNTTHQAAFNAGNQLISFNGQALTYDANGNRLSDEKYNYAWDQADRLVGVTKKGENQPFVTYTYDEDNRRLSKKVNGQITNYHYDGDSIDVLYETDTNGQVLRHYIYSDDNIRLAMKSGKNTVYYHYNGHGDVVALTDENGQQVASYTYDAWGNALTSEAKTELAKSNPYGYAGYTYDAEIQQYYLMARYYHPAHGVFTSLDPDPGDEDDPLTMNGYTYADNNPVMNVDPDGHWVWFAAYDAYKTYKKTKSWKKAGWAAAKSAATSAAFGGAFKVLGRGLKFARSVYKSRTSVIGLSKRIKYTNTVANRMSNPSKYIPKYYVANTIKYGKKAADTGVKGLKKYINKSAYSSMYKNGKKYKLKVVYNRFTKRVYHTHYYK</sequence>
<dbReference type="InterPro" id="IPR050708">
    <property type="entry name" value="T6SS_VgrG/RHS"/>
</dbReference>